<sequence>MQRSHSLYKTASIDLQTGPWWAFVLERAVEWCCDCAPAIPLPNVKLRLRDPEDIEMNDGHQWTTWKEWYGDLRQLFHGFVHMSVFNYCQRRIRSRIMELDYDRAKEMFYEEDKKFWDEEQDMIKDHQYDPVSERSL</sequence>
<dbReference type="Proteomes" id="UP000605201">
    <property type="component" value="Unassembled WGS sequence"/>
</dbReference>
<organism evidence="1 2">
    <name type="scientific">Candidatus Desulfatibia vada</name>
    <dbReference type="NCBI Taxonomy" id="2841696"/>
    <lineage>
        <taxon>Bacteria</taxon>
        <taxon>Pseudomonadati</taxon>
        <taxon>Thermodesulfobacteriota</taxon>
        <taxon>Desulfobacteria</taxon>
        <taxon>Desulfobacterales</taxon>
        <taxon>Desulfobacterales incertae sedis</taxon>
        <taxon>Candidatus Desulfatibia</taxon>
    </lineage>
</organism>
<evidence type="ECO:0000313" key="1">
    <source>
        <dbReference type="EMBL" id="MBC8430529.1"/>
    </source>
</evidence>
<dbReference type="EMBL" id="JACNIG010000051">
    <property type="protein sequence ID" value="MBC8430529.1"/>
    <property type="molecule type" value="Genomic_DNA"/>
</dbReference>
<proteinExistence type="predicted"/>
<gene>
    <name evidence="1" type="ORF">H8D96_01290</name>
</gene>
<comment type="caution">
    <text evidence="1">The sequence shown here is derived from an EMBL/GenBank/DDBJ whole genome shotgun (WGS) entry which is preliminary data.</text>
</comment>
<name>A0A8J6NQE2_9BACT</name>
<evidence type="ECO:0000313" key="2">
    <source>
        <dbReference type="Proteomes" id="UP000605201"/>
    </source>
</evidence>
<protein>
    <submittedName>
        <fullName evidence="1">Uncharacterized protein</fullName>
    </submittedName>
</protein>
<dbReference type="AlphaFoldDB" id="A0A8J6NQE2"/>
<accession>A0A8J6NQE2</accession>
<reference evidence="1 2" key="1">
    <citation type="submission" date="2020-08" db="EMBL/GenBank/DDBJ databases">
        <title>Bridging the membrane lipid divide: bacteria of the FCB group superphylum have the potential to synthesize archaeal ether lipids.</title>
        <authorList>
            <person name="Villanueva L."/>
            <person name="Von Meijenfeldt F.A.B."/>
            <person name="Westbye A.B."/>
            <person name="Yadav S."/>
            <person name="Hopmans E.C."/>
            <person name="Dutilh B.E."/>
            <person name="Sinninghe Damste J.S."/>
        </authorList>
    </citation>
    <scope>NUCLEOTIDE SEQUENCE [LARGE SCALE GENOMIC DNA]</scope>
    <source>
        <strain evidence="1">NIOZ-UU17</strain>
    </source>
</reference>